<evidence type="ECO:0000259" key="1">
    <source>
        <dbReference type="SMART" id="SM00494"/>
    </source>
</evidence>
<evidence type="ECO:0000313" key="2">
    <source>
        <dbReference type="EMBL" id="AXU41732.1"/>
    </source>
</evidence>
<protein>
    <submittedName>
        <fullName evidence="2">ORF140</fullName>
    </submittedName>
</protein>
<dbReference type="Gene3D" id="2.170.140.10">
    <property type="entry name" value="Chitin binding domain"/>
    <property type="match status" value="1"/>
</dbReference>
<keyword evidence="3" id="KW-1185">Reference proteome</keyword>
<dbReference type="Pfam" id="PF01607">
    <property type="entry name" value="CBM_14"/>
    <property type="match status" value="1"/>
</dbReference>
<feature type="domain" description="Chitin-binding type-2" evidence="1">
    <location>
        <begin position="30"/>
        <end position="84"/>
    </location>
</feature>
<name>A0A346TQ72_9ABAC</name>
<dbReference type="RefSeq" id="YP_010087141.1">
    <property type="nucleotide sequence ID" value="NC_055502.1"/>
</dbReference>
<dbReference type="InterPro" id="IPR002557">
    <property type="entry name" value="Chitin-bd_dom"/>
</dbReference>
<dbReference type="EMBL" id="MH320559">
    <property type="protein sequence ID" value="AXU41732.1"/>
    <property type="molecule type" value="Genomic_DNA"/>
</dbReference>
<dbReference type="GeneID" id="65102388"/>
<evidence type="ECO:0000313" key="3">
    <source>
        <dbReference type="Proteomes" id="UP000503448"/>
    </source>
</evidence>
<dbReference type="Proteomes" id="UP000503448">
    <property type="component" value="Segment"/>
</dbReference>
<dbReference type="GO" id="GO:0008061">
    <property type="term" value="F:chitin binding"/>
    <property type="evidence" value="ECO:0007669"/>
    <property type="project" value="InterPro"/>
</dbReference>
<dbReference type="SUPFAM" id="SSF57625">
    <property type="entry name" value="Invertebrate chitin-binding proteins"/>
    <property type="match status" value="1"/>
</dbReference>
<dbReference type="GO" id="GO:0005576">
    <property type="term" value="C:extracellular region"/>
    <property type="evidence" value="ECO:0007669"/>
    <property type="project" value="InterPro"/>
</dbReference>
<proteinExistence type="predicted"/>
<sequence>MWLLLALFIIVKLVVFHKLQDLHHDFHVRKICPCGYHGLAPDPYDCDSYYVCPERQLFYCMPGQQFDVVEQNCVPASLDSGCMGRMYKSLLL</sequence>
<dbReference type="InterPro" id="IPR036508">
    <property type="entry name" value="Chitin-bd_dom_sf"/>
</dbReference>
<reference evidence="2 3" key="1">
    <citation type="submission" date="2018-05" db="EMBL/GenBank/DDBJ databases">
        <title>The complete genome sequence of an alphabaculovirus isolated from the southern armyworm, Spodoptera eridania.</title>
        <authorList>
            <person name="Harrison R.L."/>
            <person name="Rowley D.L."/>
        </authorList>
    </citation>
    <scope>NUCLEOTIDE SEQUENCE [LARGE SCALE GENOMIC DNA]</scope>
    <source>
        <strain evidence="2">251</strain>
    </source>
</reference>
<dbReference type="SMART" id="SM00494">
    <property type="entry name" value="ChtBD2"/>
    <property type="match status" value="1"/>
</dbReference>
<accession>A0A346TQ72</accession>
<dbReference type="KEGG" id="vg:65102388"/>
<organism evidence="2 3">
    <name type="scientific">Spodoptera eridania nucleopolyhedrovirus</name>
    <dbReference type="NCBI Taxonomy" id="2315721"/>
    <lineage>
        <taxon>Viruses</taxon>
        <taxon>Viruses incertae sedis</taxon>
        <taxon>Naldaviricetes</taxon>
        <taxon>Lefavirales</taxon>
        <taxon>Baculoviridae</taxon>
        <taxon>Alphabaculovirus</taxon>
        <taxon>Alphabaculovirus speridaniae</taxon>
    </lineage>
</organism>